<evidence type="ECO:0000313" key="1">
    <source>
        <dbReference type="EMBL" id="KYG72090.1"/>
    </source>
</evidence>
<dbReference type="Proteomes" id="UP000075583">
    <property type="component" value="Unassembled WGS sequence"/>
</dbReference>
<organism evidence="1 2">
    <name type="scientific">Roseivirga ehrenbergii (strain DSM 102268 / JCM 13514 / KCTC 12282 / NCIMB 14502 / KMM 6017)</name>
    <dbReference type="NCBI Taxonomy" id="279360"/>
    <lineage>
        <taxon>Bacteria</taxon>
        <taxon>Pseudomonadati</taxon>
        <taxon>Bacteroidota</taxon>
        <taxon>Cytophagia</taxon>
        <taxon>Cytophagales</taxon>
        <taxon>Roseivirgaceae</taxon>
        <taxon>Roseivirga</taxon>
    </lineage>
</organism>
<reference evidence="1" key="1">
    <citation type="submission" date="2016-01" db="EMBL/GenBank/DDBJ databases">
        <title>Genome sequencing of Roseivirga ehrenbergii KMM 6017.</title>
        <authorList>
            <person name="Selvaratnam C."/>
            <person name="Thevarajoo S."/>
            <person name="Goh K.M."/>
            <person name="Ee R."/>
            <person name="Chan K.-G."/>
            <person name="Chong C.S."/>
        </authorList>
    </citation>
    <scope>NUCLEOTIDE SEQUENCE [LARGE SCALE GENOMIC DNA]</scope>
    <source>
        <strain evidence="1">KMM 6017</strain>
    </source>
</reference>
<sequence length="207" mass="23890">MSEKFTEIDIQTQYALIGEFVVRFEDINDWLRFLIPKIIFPDKQSKLQTQNIGSLIENITADPLRSKFDSLISDSFTAYPKLSQLNLKLSSKIVELPQIRNTIVHGAYRLGWKDFEGNLSSDTLSVQHSKATKKGFEKRSKIISTKTLENLNRDMIKVSKSYNYIGAIIDCLNHHNLPEQADKYLIFLDKEIDSFNKMKLDEILTLN</sequence>
<keyword evidence="2" id="KW-1185">Reference proteome</keyword>
<evidence type="ECO:0000313" key="2">
    <source>
        <dbReference type="Proteomes" id="UP000075583"/>
    </source>
</evidence>
<dbReference type="OrthoDB" id="1454470at2"/>
<dbReference type="EMBL" id="LQZQ01000049">
    <property type="protein sequence ID" value="KYG72090.1"/>
    <property type="molecule type" value="Genomic_DNA"/>
</dbReference>
<evidence type="ECO:0008006" key="3">
    <source>
        <dbReference type="Google" id="ProtNLM"/>
    </source>
</evidence>
<dbReference type="AlphaFoldDB" id="A0A150X023"/>
<gene>
    <name evidence="1" type="ORF">MB14_08540</name>
</gene>
<protein>
    <recommendedName>
        <fullName evidence="3">Apea-like HEPN domain-containing protein</fullName>
    </recommendedName>
</protein>
<dbReference type="RefSeq" id="WP_062593024.1">
    <property type="nucleotide sequence ID" value="NZ_LQZQ01000049.1"/>
</dbReference>
<accession>A0A150X023</accession>
<name>A0A150X023_ROSEK</name>
<proteinExistence type="predicted"/>
<comment type="caution">
    <text evidence="1">The sequence shown here is derived from an EMBL/GenBank/DDBJ whole genome shotgun (WGS) entry which is preliminary data.</text>
</comment>